<feature type="region of interest" description="Disordered" evidence="1">
    <location>
        <begin position="94"/>
        <end position="120"/>
    </location>
</feature>
<feature type="compositionally biased region" description="Low complexity" evidence="1">
    <location>
        <begin position="99"/>
        <end position="120"/>
    </location>
</feature>
<protein>
    <recommendedName>
        <fullName evidence="5">Biopolymer transport protein ExbD/TolR</fullName>
    </recommendedName>
</protein>
<proteinExistence type="predicted"/>
<keyword evidence="2" id="KW-0812">Transmembrane</keyword>
<keyword evidence="4" id="KW-1185">Reference proteome</keyword>
<evidence type="ECO:0000313" key="3">
    <source>
        <dbReference type="EMBL" id="AVK03046.1"/>
    </source>
</evidence>
<reference evidence="3 4" key="1">
    <citation type="submission" date="2018-02" db="EMBL/GenBank/DDBJ databases">
        <title>FDA/CDC Antimicrobial Resistant Isolate Bank Genome Sequencing.</title>
        <authorList>
            <person name="Benahmed F.H."/>
            <person name="Lutgring J.D."/>
            <person name="Yoo B."/>
            <person name="Machado M."/>
            <person name="Brown A."/>
            <person name="McAllister G."/>
            <person name="Perry A."/>
            <person name="Halpin A.L."/>
            <person name="Vavikolanu K."/>
            <person name="Ott S."/>
            <person name="Zhao X."/>
            <person name="Tallon L.J."/>
            <person name="Sadzewicz L."/>
            <person name="Aluvathingal J."/>
            <person name="Nadendla S."/>
            <person name="Voskania-kordi A."/>
            <person name="Simonyan V."/>
            <person name="Patel J."/>
            <person name="Shawar R.M."/>
        </authorList>
    </citation>
    <scope>NUCLEOTIDE SEQUENCE [LARGE SCALE GENOMIC DNA]</scope>
    <source>
        <strain evidence="3 4">AR_0356</strain>
    </source>
</reference>
<keyword evidence="2" id="KW-0472">Membrane</keyword>
<evidence type="ECO:0008006" key="5">
    <source>
        <dbReference type="Google" id="ProtNLM"/>
    </source>
</evidence>
<evidence type="ECO:0000256" key="2">
    <source>
        <dbReference type="SAM" id="Phobius"/>
    </source>
</evidence>
<name>A0A2R3IMA1_9PSED</name>
<accession>A0A2R3IMA1</accession>
<dbReference type="EMBL" id="CP027169">
    <property type="protein sequence ID" value="AVK03046.1"/>
    <property type="molecule type" value="Genomic_DNA"/>
</dbReference>
<dbReference type="Proteomes" id="UP000238390">
    <property type="component" value="Chromosome"/>
</dbReference>
<evidence type="ECO:0000256" key="1">
    <source>
        <dbReference type="SAM" id="MobiDB-lite"/>
    </source>
</evidence>
<evidence type="ECO:0000313" key="4">
    <source>
        <dbReference type="Proteomes" id="UP000238390"/>
    </source>
</evidence>
<feature type="transmembrane region" description="Helical" evidence="2">
    <location>
        <begin position="20"/>
        <end position="41"/>
    </location>
</feature>
<keyword evidence="2" id="KW-1133">Transmembrane helix</keyword>
<dbReference type="AlphaFoldDB" id="A0A2R3IMA1"/>
<sequence length="139" mass="14877">MAFSTRDRNEVLSQSNVTPLVDALLLVFIVTAPLLISSIPINLPKTGSIAPPERFFCRWTIRRRYPPMAGPRMRAHRSRRLPALCLGTSQGCPGGGASGSLASSVPSTSHSPAQSSPNSSLGCWVRLAPLPQPIDCAEQ</sequence>
<gene>
    <name evidence="3" type="ORF">CSB93_1438</name>
</gene>
<organism evidence="3 4">
    <name type="scientific">Pseudomonas paraeruginosa</name>
    <dbReference type="NCBI Taxonomy" id="2994495"/>
    <lineage>
        <taxon>Bacteria</taxon>
        <taxon>Pseudomonadati</taxon>
        <taxon>Pseudomonadota</taxon>
        <taxon>Gammaproteobacteria</taxon>
        <taxon>Pseudomonadales</taxon>
        <taxon>Pseudomonadaceae</taxon>
        <taxon>Pseudomonas</taxon>
    </lineage>
</organism>